<dbReference type="Pfam" id="PF14008">
    <property type="entry name" value="Metallophos_C"/>
    <property type="match status" value="1"/>
</dbReference>
<dbReference type="InterPro" id="IPR041792">
    <property type="entry name" value="MPP_PAP"/>
</dbReference>
<protein>
    <recommendedName>
        <fullName evidence="5">Purple acid phosphatase</fullName>
        <ecNumber evidence="5">3.1.3.2</ecNumber>
    </recommendedName>
</protein>
<dbReference type="CDD" id="cd00839">
    <property type="entry name" value="MPP_PAPs"/>
    <property type="match status" value="1"/>
</dbReference>
<dbReference type="SUPFAM" id="SSF49363">
    <property type="entry name" value="Purple acid phosphatase, N-terminal domain"/>
    <property type="match status" value="1"/>
</dbReference>
<keyword evidence="10" id="KW-1185">Reference proteome</keyword>
<proteinExistence type="inferred from homology"/>
<feature type="domain" description="Calcineurin-like phosphoesterase" evidence="6">
    <location>
        <begin position="193"/>
        <end position="383"/>
    </location>
</feature>
<dbReference type="InterPro" id="IPR025733">
    <property type="entry name" value="PAPs_C"/>
</dbReference>
<reference evidence="9 10" key="1">
    <citation type="submission" date="2024-09" db="EMBL/GenBank/DDBJ databases">
        <title>Chromosome-scale assembly of Riccia fluitans.</title>
        <authorList>
            <person name="Paukszto L."/>
            <person name="Sawicki J."/>
            <person name="Karawczyk K."/>
            <person name="Piernik-Szablinska J."/>
            <person name="Szczecinska M."/>
            <person name="Mazdziarz M."/>
        </authorList>
    </citation>
    <scope>NUCLEOTIDE SEQUENCE [LARGE SCALE GENOMIC DNA]</scope>
    <source>
        <strain evidence="9">Rf_01</strain>
        <tissue evidence="9">Aerial parts of the thallus</tissue>
    </source>
</reference>
<dbReference type="Pfam" id="PF00149">
    <property type="entry name" value="Metallophos"/>
    <property type="match status" value="1"/>
</dbReference>
<dbReference type="GO" id="GO:0003993">
    <property type="term" value="F:acid phosphatase activity"/>
    <property type="evidence" value="ECO:0007669"/>
    <property type="project" value="UniProtKB-EC"/>
</dbReference>
<keyword evidence="3 5" id="KW-0378">Hydrolase</keyword>
<name>A0ABD1Y753_9MARC</name>
<dbReference type="InterPro" id="IPR039331">
    <property type="entry name" value="PAPs-like"/>
</dbReference>
<dbReference type="Gene3D" id="3.60.21.10">
    <property type="match status" value="1"/>
</dbReference>
<evidence type="ECO:0000256" key="4">
    <source>
        <dbReference type="ARBA" id="ARBA00023180"/>
    </source>
</evidence>
<keyword evidence="4" id="KW-0325">Glycoprotein</keyword>
<evidence type="ECO:0000313" key="9">
    <source>
        <dbReference type="EMBL" id="KAL2621547.1"/>
    </source>
</evidence>
<accession>A0ABD1Y753</accession>
<sequence>MGNVDVGGKEEDVGIKRGARRWLVASSGTVVSGRTSITVLLITLTLLVTMQTTQLNAETVAEVQVTSDFVRANTRPNVGRQLIQAFTAEKAGSEPTQVHISLNGPNHMHISWITKEFGNPSVVEYGTKSGVYEASASGKSTSYTFILYKSGEIHDVVIGPLRDNTVYYYRCGGSATEFTFKTPPPLGSDVPITFAVTGDLGQTGWTVSTLEHLKKEEYDLCLYSGDLSYADYYQPLWDSFGELISPIARERPWMVTQGNHEIESVPFFIESFRAYNARWSMPYRESGSTSNLYYSFDVASCHILMLASYADCDAKSPQYIWLKNDLAKVDRKKTPWLIAVLHAPWYNSNFAHKGDGDQMKAAMETMLYENKVDIIFAGHVHAYERSARVYKGLPDPRGIMHINIGDGGNREGLASKYNKPQPLWSLFREASFGYGRLYIQNATTARWVWHRNDDDADVVADQVSIRSLSDPNNPAYGTKSVA</sequence>
<dbReference type="PANTHER" id="PTHR22953:SF153">
    <property type="entry name" value="PURPLE ACID PHOSPHATASE"/>
    <property type="match status" value="1"/>
</dbReference>
<comment type="similarity">
    <text evidence="1 5">Belongs to the metallophosphoesterase superfamily. Purple acid phosphatase family.</text>
</comment>
<evidence type="ECO:0000259" key="7">
    <source>
        <dbReference type="Pfam" id="PF14008"/>
    </source>
</evidence>
<dbReference type="AlphaFoldDB" id="A0ABD1Y753"/>
<organism evidence="9 10">
    <name type="scientific">Riccia fluitans</name>
    <dbReference type="NCBI Taxonomy" id="41844"/>
    <lineage>
        <taxon>Eukaryota</taxon>
        <taxon>Viridiplantae</taxon>
        <taxon>Streptophyta</taxon>
        <taxon>Embryophyta</taxon>
        <taxon>Marchantiophyta</taxon>
        <taxon>Marchantiopsida</taxon>
        <taxon>Marchantiidae</taxon>
        <taxon>Marchantiales</taxon>
        <taxon>Ricciaceae</taxon>
        <taxon>Riccia</taxon>
    </lineage>
</organism>
<dbReference type="EC" id="3.1.3.2" evidence="5"/>
<dbReference type="Pfam" id="PF16656">
    <property type="entry name" value="Pur_ac_phosph_N"/>
    <property type="match status" value="1"/>
</dbReference>
<evidence type="ECO:0000259" key="8">
    <source>
        <dbReference type="Pfam" id="PF16656"/>
    </source>
</evidence>
<evidence type="ECO:0000256" key="3">
    <source>
        <dbReference type="ARBA" id="ARBA00022801"/>
    </source>
</evidence>
<dbReference type="InterPro" id="IPR029052">
    <property type="entry name" value="Metallo-depent_PP-like"/>
</dbReference>
<dbReference type="PANTHER" id="PTHR22953">
    <property type="entry name" value="ACID PHOSPHATASE RELATED"/>
    <property type="match status" value="1"/>
</dbReference>
<comment type="catalytic activity">
    <reaction evidence="5">
        <text>a phosphate monoester + H2O = an alcohol + phosphate</text>
        <dbReference type="Rhea" id="RHEA:15017"/>
        <dbReference type="ChEBI" id="CHEBI:15377"/>
        <dbReference type="ChEBI" id="CHEBI:30879"/>
        <dbReference type="ChEBI" id="CHEBI:43474"/>
        <dbReference type="ChEBI" id="CHEBI:67140"/>
        <dbReference type="EC" id="3.1.3.2"/>
    </reaction>
</comment>
<evidence type="ECO:0000259" key="6">
    <source>
        <dbReference type="Pfam" id="PF00149"/>
    </source>
</evidence>
<gene>
    <name evidence="9" type="ORF">R1flu_001752</name>
</gene>
<dbReference type="InterPro" id="IPR004843">
    <property type="entry name" value="Calcineurin-like_PHP"/>
</dbReference>
<comment type="caution">
    <text evidence="9">The sequence shown here is derived from an EMBL/GenBank/DDBJ whole genome shotgun (WGS) entry which is preliminary data.</text>
</comment>
<evidence type="ECO:0000256" key="5">
    <source>
        <dbReference type="RuleBase" id="RU361203"/>
    </source>
</evidence>
<dbReference type="EMBL" id="JBHFFA010000006">
    <property type="protein sequence ID" value="KAL2621547.1"/>
    <property type="molecule type" value="Genomic_DNA"/>
</dbReference>
<dbReference type="InterPro" id="IPR015914">
    <property type="entry name" value="PAPs_N"/>
</dbReference>
<dbReference type="Gene3D" id="2.60.40.380">
    <property type="entry name" value="Purple acid phosphatase-like, N-terminal"/>
    <property type="match status" value="1"/>
</dbReference>
<keyword evidence="2" id="KW-0732">Signal</keyword>
<feature type="domain" description="Purple acid phosphatase C-terminal" evidence="7">
    <location>
        <begin position="398"/>
        <end position="461"/>
    </location>
</feature>
<dbReference type="InterPro" id="IPR008963">
    <property type="entry name" value="Purple_acid_Pase-like_N"/>
</dbReference>
<dbReference type="Proteomes" id="UP001605036">
    <property type="component" value="Unassembled WGS sequence"/>
</dbReference>
<dbReference type="SUPFAM" id="SSF56300">
    <property type="entry name" value="Metallo-dependent phosphatases"/>
    <property type="match status" value="1"/>
</dbReference>
<feature type="domain" description="Purple acid phosphatase N-terminal" evidence="8">
    <location>
        <begin position="95"/>
        <end position="182"/>
    </location>
</feature>
<evidence type="ECO:0000256" key="1">
    <source>
        <dbReference type="ARBA" id="ARBA00008723"/>
    </source>
</evidence>
<evidence type="ECO:0000256" key="2">
    <source>
        <dbReference type="ARBA" id="ARBA00022729"/>
    </source>
</evidence>
<evidence type="ECO:0000313" key="10">
    <source>
        <dbReference type="Proteomes" id="UP001605036"/>
    </source>
</evidence>